<dbReference type="HOGENOM" id="CLU_639521_0_0_1"/>
<feature type="compositionally biased region" description="Low complexity" evidence="1">
    <location>
        <begin position="302"/>
        <end position="315"/>
    </location>
</feature>
<dbReference type="Proteomes" id="UP000008370">
    <property type="component" value="Unassembled WGS sequence"/>
</dbReference>
<name>K5VZJ3_PHACS</name>
<feature type="compositionally biased region" description="Basic and acidic residues" evidence="1">
    <location>
        <begin position="145"/>
        <end position="160"/>
    </location>
</feature>
<dbReference type="InParanoid" id="K5VZJ3"/>
<protein>
    <submittedName>
        <fullName evidence="2">Uncharacterized protein</fullName>
    </submittedName>
</protein>
<proteinExistence type="predicted"/>
<dbReference type="AlphaFoldDB" id="K5VZJ3"/>
<dbReference type="RefSeq" id="XP_007399823.1">
    <property type="nucleotide sequence ID" value="XM_007399761.1"/>
</dbReference>
<sequence length="429" mass="47680">MPSKTKKRSPTPVVWNNPEMAFAADISRQGPRLTIPAFEAVEERMLWAYSARGLDRKAFELKVVAKRPKLRRHCSVCRRDCNGDDKTLQRHIRTQSHLTNLANCLWVEYDSLLGEDIVEVCDRCGEGIMGTRGDSLHRHQVGPCKKKDLADGNAKIERPIHPLPRSKAPSVPPLQPEPQTLHHQPPEPEDDEDEQPPRKIARRSIDTEVASERRCARSQSKSLEDSSSSLPSLTPTPEPEQASSSDENDDVSDKQHEDSPAPAPPRTFTPSPAPLPGPSTPSRSRIQYGSTRVDSPPPDEPSTLSRRSSVSSGKSSEVEHDVGGTPQRSYHPFDIAPSDEEGNLKLLASAASTRAPRIPPSSPYDPDTYEPRWRAEPPASPLEKRAIRRTFFNMRPAPFVLPSLSAMHSPAVVRCPRRTPSPPPAEHYW</sequence>
<evidence type="ECO:0000256" key="1">
    <source>
        <dbReference type="SAM" id="MobiDB-lite"/>
    </source>
</evidence>
<gene>
    <name evidence="2" type="ORF">PHACADRAFT_150961</name>
</gene>
<dbReference type="EMBL" id="JH930476">
    <property type="protein sequence ID" value="EKM52039.1"/>
    <property type="molecule type" value="Genomic_DNA"/>
</dbReference>
<evidence type="ECO:0000313" key="2">
    <source>
        <dbReference type="EMBL" id="EKM52039.1"/>
    </source>
</evidence>
<keyword evidence="3" id="KW-1185">Reference proteome</keyword>
<evidence type="ECO:0000313" key="3">
    <source>
        <dbReference type="Proteomes" id="UP000008370"/>
    </source>
</evidence>
<dbReference type="GeneID" id="18908855"/>
<feature type="region of interest" description="Disordered" evidence="1">
    <location>
        <begin position="132"/>
        <end position="382"/>
    </location>
</feature>
<dbReference type="KEGG" id="pco:PHACADRAFT_150961"/>
<accession>K5VZJ3</accession>
<dbReference type="OrthoDB" id="10542689at2759"/>
<feature type="compositionally biased region" description="Polar residues" evidence="1">
    <location>
        <begin position="283"/>
        <end position="293"/>
    </location>
</feature>
<organism evidence="2 3">
    <name type="scientific">Phanerochaete carnosa (strain HHB-10118-sp)</name>
    <name type="common">White-rot fungus</name>
    <name type="synonym">Peniophora carnosa</name>
    <dbReference type="NCBI Taxonomy" id="650164"/>
    <lineage>
        <taxon>Eukaryota</taxon>
        <taxon>Fungi</taxon>
        <taxon>Dikarya</taxon>
        <taxon>Basidiomycota</taxon>
        <taxon>Agaricomycotina</taxon>
        <taxon>Agaricomycetes</taxon>
        <taxon>Polyporales</taxon>
        <taxon>Phanerochaetaceae</taxon>
        <taxon>Phanerochaete</taxon>
    </lineage>
</organism>
<feature type="compositionally biased region" description="Low complexity" evidence="1">
    <location>
        <begin position="218"/>
        <end position="241"/>
    </location>
</feature>
<feature type="compositionally biased region" description="Basic and acidic residues" evidence="1">
    <location>
        <begin position="203"/>
        <end position="215"/>
    </location>
</feature>
<reference evidence="2 3" key="1">
    <citation type="journal article" date="2012" name="BMC Genomics">
        <title>Comparative genomics of the white-rot fungi, Phanerochaete carnosa and P. chrysosporium, to elucidate the genetic basis of the distinct wood types they colonize.</title>
        <authorList>
            <person name="Suzuki H."/>
            <person name="MacDonald J."/>
            <person name="Syed K."/>
            <person name="Salamov A."/>
            <person name="Hori C."/>
            <person name="Aerts A."/>
            <person name="Henrissat B."/>
            <person name="Wiebenga A."/>
            <person name="vanKuyk P.A."/>
            <person name="Barry K."/>
            <person name="Lindquist E."/>
            <person name="LaButti K."/>
            <person name="Lapidus A."/>
            <person name="Lucas S."/>
            <person name="Coutinho P."/>
            <person name="Gong Y."/>
            <person name="Samejima M."/>
            <person name="Mahadevan R."/>
            <person name="Abou-Zaid M."/>
            <person name="de Vries R.P."/>
            <person name="Igarashi K."/>
            <person name="Yadav J.S."/>
            <person name="Grigoriev I.V."/>
            <person name="Master E.R."/>
        </authorList>
    </citation>
    <scope>NUCLEOTIDE SEQUENCE [LARGE SCALE GENOMIC DNA]</scope>
    <source>
        <strain evidence="2 3">HHB-10118-sp</strain>
    </source>
</reference>
<feature type="compositionally biased region" description="Pro residues" evidence="1">
    <location>
        <begin position="261"/>
        <end position="279"/>
    </location>
</feature>